<organism evidence="1 2">
    <name type="scientific">Isoptericola cucumis</name>
    <dbReference type="NCBI Taxonomy" id="1776856"/>
    <lineage>
        <taxon>Bacteria</taxon>
        <taxon>Bacillati</taxon>
        <taxon>Actinomycetota</taxon>
        <taxon>Actinomycetes</taxon>
        <taxon>Micrococcales</taxon>
        <taxon>Promicromonosporaceae</taxon>
        <taxon>Isoptericola</taxon>
    </lineage>
</organism>
<proteinExistence type="predicted"/>
<keyword evidence="2" id="KW-1185">Reference proteome</keyword>
<dbReference type="PROSITE" id="PS51257">
    <property type="entry name" value="PROKAR_LIPOPROTEIN"/>
    <property type="match status" value="1"/>
</dbReference>
<accession>A0ABQ2B7W8</accession>
<sequence length="100" mass="10166">MRRVTSERAARLGAYPSLATASSTAACASGETRSPPFTARDAVDRDTFAALATSSSVGLLCSVLTTGDYSSAPGRAGTAFAAATVAYQRPEALTVRSCVS</sequence>
<comment type="caution">
    <text evidence="1">The sequence shown here is derived from an EMBL/GenBank/DDBJ whole genome shotgun (WGS) entry which is preliminary data.</text>
</comment>
<dbReference type="EMBL" id="BMDG01000009">
    <property type="protein sequence ID" value="GGI09762.1"/>
    <property type="molecule type" value="Genomic_DNA"/>
</dbReference>
<dbReference type="Proteomes" id="UP000632535">
    <property type="component" value="Unassembled WGS sequence"/>
</dbReference>
<name>A0ABQ2B7W8_9MICO</name>
<evidence type="ECO:0000313" key="1">
    <source>
        <dbReference type="EMBL" id="GGI09762.1"/>
    </source>
</evidence>
<gene>
    <name evidence="1" type="ORF">GCM10007368_27810</name>
</gene>
<evidence type="ECO:0000313" key="2">
    <source>
        <dbReference type="Proteomes" id="UP000632535"/>
    </source>
</evidence>
<reference evidence="2" key="1">
    <citation type="journal article" date="2019" name="Int. J. Syst. Evol. Microbiol.">
        <title>The Global Catalogue of Microorganisms (GCM) 10K type strain sequencing project: providing services to taxonomists for standard genome sequencing and annotation.</title>
        <authorList>
            <consortium name="The Broad Institute Genomics Platform"/>
            <consortium name="The Broad Institute Genome Sequencing Center for Infectious Disease"/>
            <person name="Wu L."/>
            <person name="Ma J."/>
        </authorList>
    </citation>
    <scope>NUCLEOTIDE SEQUENCE [LARGE SCALE GENOMIC DNA]</scope>
    <source>
        <strain evidence="2">CCM 8653</strain>
    </source>
</reference>
<protein>
    <submittedName>
        <fullName evidence="1">Uncharacterized protein</fullName>
    </submittedName>
</protein>